<evidence type="ECO:0000256" key="1">
    <source>
        <dbReference type="SAM" id="MobiDB-lite"/>
    </source>
</evidence>
<dbReference type="EMBL" id="CAUYUJ010018423">
    <property type="protein sequence ID" value="CAK0883498.1"/>
    <property type="molecule type" value="Genomic_DNA"/>
</dbReference>
<proteinExistence type="predicted"/>
<evidence type="ECO:0008006" key="4">
    <source>
        <dbReference type="Google" id="ProtNLM"/>
    </source>
</evidence>
<protein>
    <recommendedName>
        <fullName evidence="4">Nuclear pore complex protein Nup85</fullName>
    </recommendedName>
</protein>
<feature type="non-terminal residue" evidence="2">
    <location>
        <position position="420"/>
    </location>
</feature>
<accession>A0ABN9WB39</accession>
<feature type="non-terminal residue" evidence="2">
    <location>
        <position position="1"/>
    </location>
</feature>
<feature type="region of interest" description="Disordered" evidence="1">
    <location>
        <begin position="388"/>
        <end position="420"/>
    </location>
</feature>
<feature type="region of interest" description="Disordered" evidence="1">
    <location>
        <begin position="1"/>
        <end position="20"/>
    </location>
</feature>
<evidence type="ECO:0000313" key="2">
    <source>
        <dbReference type="EMBL" id="CAK0883498.1"/>
    </source>
</evidence>
<dbReference type="Proteomes" id="UP001189429">
    <property type="component" value="Unassembled WGS sequence"/>
</dbReference>
<name>A0ABN9WB39_9DINO</name>
<evidence type="ECO:0000313" key="3">
    <source>
        <dbReference type="Proteomes" id="UP001189429"/>
    </source>
</evidence>
<gene>
    <name evidence="2" type="ORF">PCOR1329_LOCUS65704</name>
</gene>
<sequence>RVLPLLRRRPHGAPSGGAAPRRCPVDTFCVKLLLVLEGQGAAELRHLWPRLARCLHLPAPHARALLLAVRCLALPGGGSEPPLLQSPAPAAAAPDPQEGVAAIDGAEIAEAICTLAGHADETVRVEALAALRQLESAGVPARRRELDSIGARLVGRDAPATALTVAAVWAWLRRRAPPAAAWDAAEPLAAKVQRLIAQPDTAAAERLAEGLAVGTPPGSWYGSGPLLCAALLILEEADDEALWLRFLTDFRLLLGCAGADTGCWWDELKLCHHVWHPRLLNFLARSCAQDAAFSAAAKLHTTVASGALALDPEAWRLLEGAACWARGGGEGRALVCRALLAQLFEAVGGSFGVQLRDAASSAAHPLASNLVRLAPVLHDLLLPPAAAAGDAPSPPSLPETLAPPFAKGGVGRLHPSTLRL</sequence>
<keyword evidence="3" id="KW-1185">Reference proteome</keyword>
<reference evidence="2" key="1">
    <citation type="submission" date="2023-10" db="EMBL/GenBank/DDBJ databases">
        <authorList>
            <person name="Chen Y."/>
            <person name="Shah S."/>
            <person name="Dougan E. K."/>
            <person name="Thang M."/>
            <person name="Chan C."/>
        </authorList>
    </citation>
    <scope>NUCLEOTIDE SEQUENCE [LARGE SCALE GENOMIC DNA]</scope>
</reference>
<organism evidence="2 3">
    <name type="scientific">Prorocentrum cordatum</name>
    <dbReference type="NCBI Taxonomy" id="2364126"/>
    <lineage>
        <taxon>Eukaryota</taxon>
        <taxon>Sar</taxon>
        <taxon>Alveolata</taxon>
        <taxon>Dinophyceae</taxon>
        <taxon>Prorocentrales</taxon>
        <taxon>Prorocentraceae</taxon>
        <taxon>Prorocentrum</taxon>
    </lineage>
</organism>
<comment type="caution">
    <text evidence="2">The sequence shown here is derived from an EMBL/GenBank/DDBJ whole genome shotgun (WGS) entry which is preliminary data.</text>
</comment>
<feature type="compositionally biased region" description="Basic residues" evidence="1">
    <location>
        <begin position="1"/>
        <end position="11"/>
    </location>
</feature>